<dbReference type="Proteomes" id="UP000242520">
    <property type="component" value="Unassembled WGS sequence"/>
</dbReference>
<organism evidence="1 2">
    <name type="scientific">Tepidibacter thalassicus DSM 15285</name>
    <dbReference type="NCBI Taxonomy" id="1123350"/>
    <lineage>
        <taxon>Bacteria</taxon>
        <taxon>Bacillati</taxon>
        <taxon>Bacillota</taxon>
        <taxon>Clostridia</taxon>
        <taxon>Peptostreptococcales</taxon>
        <taxon>Peptostreptococcaceae</taxon>
        <taxon>Tepidibacter</taxon>
    </lineage>
</organism>
<evidence type="ECO:0000313" key="2">
    <source>
        <dbReference type="Proteomes" id="UP000242520"/>
    </source>
</evidence>
<dbReference type="RefSeq" id="WP_072725726.1">
    <property type="nucleotide sequence ID" value="NZ_FQXH01000021.1"/>
</dbReference>
<dbReference type="EMBL" id="FQXH01000021">
    <property type="protein sequence ID" value="SHH39457.1"/>
    <property type="molecule type" value="Genomic_DNA"/>
</dbReference>
<proteinExistence type="predicted"/>
<name>A0A1M5SLK2_9FIRM</name>
<sequence length="122" mass="14653">MLEKNLETWLDEYNIKLRTTKYFWKYIENWKKESIDDFEEFLKEIDITLKDINPNSLKLEFEFAQISIYYLLGTESHNHYEVLVCVAVKKRNKKLFSYNACFSPSGKFIDDFIKDINSSTII</sequence>
<accession>A0A1M5SLK2</accession>
<dbReference type="AlphaFoldDB" id="A0A1M5SLK2"/>
<reference evidence="2" key="1">
    <citation type="submission" date="2016-11" db="EMBL/GenBank/DDBJ databases">
        <authorList>
            <person name="Varghese N."/>
            <person name="Submissions S."/>
        </authorList>
    </citation>
    <scope>NUCLEOTIDE SEQUENCE [LARGE SCALE GENOMIC DNA]</scope>
    <source>
        <strain evidence="2">DSM 15285</strain>
    </source>
</reference>
<dbReference type="OrthoDB" id="2082543at2"/>
<gene>
    <name evidence="1" type="ORF">SAMN02744040_01823</name>
</gene>
<evidence type="ECO:0000313" key="1">
    <source>
        <dbReference type="EMBL" id="SHH39457.1"/>
    </source>
</evidence>
<keyword evidence="2" id="KW-1185">Reference proteome</keyword>
<dbReference type="STRING" id="1123350.SAMN02744040_01823"/>
<protein>
    <submittedName>
        <fullName evidence="1">Uncharacterized protein</fullName>
    </submittedName>
</protein>